<keyword evidence="4" id="KW-1185">Reference proteome</keyword>
<sequence length="575" mass="62677">MTTYRYWPLGPEPRMIRLVTIHPGVFEDDIGISLHHVQLDTYSLPSGEHDGGPSNASGACSTAHSAKLTGQPGDSAVCVDVGNSEFASTPDHKTASVRANITTYECLSYAWGSEEDPLNVHVNSPPASGTGHIIRVTQNLEQALRHLRSTSLDRVFFIDALCIDQSNIPERGEQVALMGEIYQRATRLGVNGVSFGRLRLAIEGLGFKDARDVLYGLMSVVHAIDQLQIEPDYSKPAAEVYRDAVVKAVAQTGDLRIMEQCELASLSLPGLPTWVPDFSRPQLANTSFHIQWSACAWISAQTEVLDADTLRVAAVRACVVKTVGPHDKRDQELLIALQETMKGHSVESEYPPGGTVIDAVASLLGPYSDHDENSPDFVPSSEVARRGLRCIARSRPGELSDHEQYVDFNSACALIVYSDRDAARTLLNYSKPLLTGRRFFWTEDGLVGFGPAAAQAGDVVCVILGARTPFLLRPAANRKDKWLVAGPVLVAGLMCGEAIMGSWGPHWQAYQGRSQNPKDVVPVGMRNSRDGTIVTSPTEILRMRGIQAEHTGSRVVVDHEELRAKGVNVEHFDLV</sequence>
<evidence type="ECO:0000313" key="4">
    <source>
        <dbReference type="Proteomes" id="UP000070501"/>
    </source>
</evidence>
<dbReference type="Pfam" id="PF06985">
    <property type="entry name" value="HET"/>
    <property type="match status" value="1"/>
</dbReference>
<proteinExistence type="predicted"/>
<protein>
    <submittedName>
        <fullName evidence="3">Heterokaryon incompatibility protein-domain-containing protein</fullName>
    </submittedName>
</protein>
<dbReference type="InterPro" id="IPR052895">
    <property type="entry name" value="HetReg/Transcr_Mod"/>
</dbReference>
<feature type="region of interest" description="Disordered" evidence="1">
    <location>
        <begin position="44"/>
        <end position="63"/>
    </location>
</feature>
<dbReference type="PANTHER" id="PTHR24148:SF73">
    <property type="entry name" value="HET DOMAIN PROTEIN (AFU_ORTHOLOGUE AFUA_8G01020)"/>
    <property type="match status" value="1"/>
</dbReference>
<evidence type="ECO:0000259" key="2">
    <source>
        <dbReference type="Pfam" id="PF06985"/>
    </source>
</evidence>
<evidence type="ECO:0000256" key="1">
    <source>
        <dbReference type="SAM" id="MobiDB-lite"/>
    </source>
</evidence>
<dbReference type="InParanoid" id="A0A136IU60"/>
<dbReference type="Proteomes" id="UP000070501">
    <property type="component" value="Unassembled WGS sequence"/>
</dbReference>
<dbReference type="InterPro" id="IPR010730">
    <property type="entry name" value="HET"/>
</dbReference>
<dbReference type="EMBL" id="KQ964258">
    <property type="protein sequence ID" value="KXJ88510.1"/>
    <property type="molecule type" value="Genomic_DNA"/>
</dbReference>
<feature type="domain" description="Heterokaryon incompatibility" evidence="2">
    <location>
        <begin position="104"/>
        <end position="187"/>
    </location>
</feature>
<dbReference type="OrthoDB" id="4850726at2759"/>
<feature type="compositionally biased region" description="Polar residues" evidence="1">
    <location>
        <begin position="54"/>
        <end position="63"/>
    </location>
</feature>
<evidence type="ECO:0000313" key="3">
    <source>
        <dbReference type="EMBL" id="KXJ88510.1"/>
    </source>
</evidence>
<dbReference type="PANTHER" id="PTHR24148">
    <property type="entry name" value="ANKYRIN REPEAT DOMAIN-CONTAINING PROTEIN 39 HOMOLOG-RELATED"/>
    <property type="match status" value="1"/>
</dbReference>
<dbReference type="Pfam" id="PF26639">
    <property type="entry name" value="Het-6_barrel"/>
    <property type="match status" value="1"/>
</dbReference>
<reference evidence="4" key="1">
    <citation type="submission" date="2016-02" db="EMBL/GenBank/DDBJ databases">
        <title>Draft genome sequence of Microdochium bolleyi, a fungal endophyte of beachgrass.</title>
        <authorList>
            <consortium name="DOE Joint Genome Institute"/>
            <person name="David A.S."/>
            <person name="May G."/>
            <person name="Haridas S."/>
            <person name="Lim J."/>
            <person name="Wang M."/>
            <person name="Labutti K."/>
            <person name="Lipzen A."/>
            <person name="Barry K."/>
            <person name="Grigoriev I.V."/>
        </authorList>
    </citation>
    <scope>NUCLEOTIDE SEQUENCE [LARGE SCALE GENOMIC DNA]</scope>
    <source>
        <strain evidence="4">J235TASD1</strain>
    </source>
</reference>
<accession>A0A136IU60</accession>
<dbReference type="STRING" id="196109.A0A136IU60"/>
<dbReference type="AlphaFoldDB" id="A0A136IU60"/>
<gene>
    <name evidence="3" type="ORF">Micbo1qcDRAFT_235822</name>
</gene>
<organism evidence="3 4">
    <name type="scientific">Microdochium bolleyi</name>
    <dbReference type="NCBI Taxonomy" id="196109"/>
    <lineage>
        <taxon>Eukaryota</taxon>
        <taxon>Fungi</taxon>
        <taxon>Dikarya</taxon>
        <taxon>Ascomycota</taxon>
        <taxon>Pezizomycotina</taxon>
        <taxon>Sordariomycetes</taxon>
        <taxon>Xylariomycetidae</taxon>
        <taxon>Xylariales</taxon>
        <taxon>Microdochiaceae</taxon>
        <taxon>Microdochium</taxon>
    </lineage>
</organism>
<name>A0A136IU60_9PEZI</name>